<evidence type="ECO:0000313" key="1">
    <source>
        <dbReference type="EMBL" id="KAG5415405.1"/>
    </source>
</evidence>
<keyword evidence="2" id="KW-1185">Reference proteome</keyword>
<name>A0ABQ7NZ44_BRACM</name>
<evidence type="ECO:0000313" key="2">
    <source>
        <dbReference type="Proteomes" id="UP000823674"/>
    </source>
</evidence>
<gene>
    <name evidence="1" type="primary">A01p041900.1_BraROA</name>
    <name evidence="1" type="ORF">IGI04_002972</name>
</gene>
<dbReference type="Proteomes" id="UP000823674">
    <property type="component" value="Chromosome A01"/>
</dbReference>
<sequence>MINPRLDKVMNTLHKRGMGGSGVVDLFFRKELPLSFRVFDDEMRALVARNLEGGVNVHPQTSLTRLSEYI</sequence>
<accession>A0ABQ7NZ44</accession>
<comment type="caution">
    <text evidence="1">The sequence shown here is derived from an EMBL/GenBank/DDBJ whole genome shotgun (WGS) entry which is preliminary data.</text>
</comment>
<reference evidence="1 2" key="1">
    <citation type="submission" date="2021-03" db="EMBL/GenBank/DDBJ databases">
        <authorList>
            <person name="King G.J."/>
            <person name="Bancroft I."/>
            <person name="Baten A."/>
            <person name="Bloomfield J."/>
            <person name="Borpatragohain P."/>
            <person name="He Z."/>
            <person name="Irish N."/>
            <person name="Irwin J."/>
            <person name="Liu K."/>
            <person name="Mauleon R.P."/>
            <person name="Moore J."/>
            <person name="Morris R."/>
            <person name="Ostergaard L."/>
            <person name="Wang B."/>
            <person name="Wells R."/>
        </authorList>
    </citation>
    <scope>NUCLEOTIDE SEQUENCE [LARGE SCALE GENOMIC DNA]</scope>
    <source>
        <strain evidence="1">R-o-18</strain>
        <tissue evidence="1">Leaf</tissue>
    </source>
</reference>
<proteinExistence type="predicted"/>
<organism evidence="1 2">
    <name type="scientific">Brassica rapa subsp. trilocularis</name>
    <dbReference type="NCBI Taxonomy" id="1813537"/>
    <lineage>
        <taxon>Eukaryota</taxon>
        <taxon>Viridiplantae</taxon>
        <taxon>Streptophyta</taxon>
        <taxon>Embryophyta</taxon>
        <taxon>Tracheophyta</taxon>
        <taxon>Spermatophyta</taxon>
        <taxon>Magnoliopsida</taxon>
        <taxon>eudicotyledons</taxon>
        <taxon>Gunneridae</taxon>
        <taxon>Pentapetalae</taxon>
        <taxon>rosids</taxon>
        <taxon>malvids</taxon>
        <taxon>Brassicales</taxon>
        <taxon>Brassicaceae</taxon>
        <taxon>Brassiceae</taxon>
        <taxon>Brassica</taxon>
    </lineage>
</organism>
<dbReference type="EMBL" id="JADBGQ010000001">
    <property type="protein sequence ID" value="KAG5415405.1"/>
    <property type="molecule type" value="Genomic_DNA"/>
</dbReference>
<protein>
    <submittedName>
        <fullName evidence="1">Uncharacterized protein</fullName>
    </submittedName>
</protein>